<dbReference type="PANTHER" id="PTHR23183:SF0">
    <property type="entry name" value="NUCLEOLAR PROTEIN 14"/>
    <property type="match status" value="1"/>
</dbReference>
<dbReference type="PANTHER" id="PTHR23183">
    <property type="entry name" value="NOP14"/>
    <property type="match status" value="1"/>
</dbReference>
<dbReference type="GO" id="GO:0030692">
    <property type="term" value="C:Noc4p-Nop14p complex"/>
    <property type="evidence" value="ECO:0007669"/>
    <property type="project" value="TreeGrafter"/>
</dbReference>
<evidence type="ECO:0000313" key="8">
    <source>
        <dbReference type="EMBL" id="CAI8041277.1"/>
    </source>
</evidence>
<keyword evidence="4" id="KW-0698">rRNA processing</keyword>
<dbReference type="Pfam" id="PF04147">
    <property type="entry name" value="Nop14"/>
    <property type="match status" value="1"/>
</dbReference>
<organism evidence="8 9">
    <name type="scientific">Geodia barretti</name>
    <name type="common">Barrett's horny sponge</name>
    <dbReference type="NCBI Taxonomy" id="519541"/>
    <lineage>
        <taxon>Eukaryota</taxon>
        <taxon>Metazoa</taxon>
        <taxon>Porifera</taxon>
        <taxon>Demospongiae</taxon>
        <taxon>Heteroscleromorpha</taxon>
        <taxon>Tetractinellida</taxon>
        <taxon>Astrophorina</taxon>
        <taxon>Geodiidae</taxon>
        <taxon>Geodia</taxon>
    </lineage>
</organism>
<dbReference type="GO" id="GO:0030490">
    <property type="term" value="P:maturation of SSU-rRNA"/>
    <property type="evidence" value="ECO:0007669"/>
    <property type="project" value="TreeGrafter"/>
</dbReference>
<proteinExistence type="inferred from homology"/>
<evidence type="ECO:0000256" key="7">
    <source>
        <dbReference type="SAM" id="MobiDB-lite"/>
    </source>
</evidence>
<evidence type="ECO:0000256" key="3">
    <source>
        <dbReference type="ARBA" id="ARBA00022517"/>
    </source>
</evidence>
<feature type="compositionally biased region" description="Polar residues" evidence="7">
    <location>
        <begin position="235"/>
        <end position="247"/>
    </location>
</feature>
<protein>
    <submittedName>
        <fullName evidence="8">Nucleolar protein 14</fullName>
    </submittedName>
</protein>
<comment type="caution">
    <text evidence="8">The sequence shown here is derived from an EMBL/GenBank/DDBJ whole genome shotgun (WGS) entry which is preliminary data.</text>
</comment>
<keyword evidence="5" id="KW-0539">Nucleus</keyword>
<gene>
    <name evidence="8" type="ORF">GBAR_LOCUS22950</name>
</gene>
<comment type="subcellular location">
    <subcellularLocation>
        <location evidence="1">Nucleus</location>
        <location evidence="1">Nucleolus</location>
    </subcellularLocation>
</comment>
<feature type="region of interest" description="Disordered" evidence="7">
    <location>
        <begin position="222"/>
        <end position="248"/>
    </location>
</feature>
<evidence type="ECO:0000256" key="6">
    <source>
        <dbReference type="ARBA" id="ARBA00024695"/>
    </source>
</evidence>
<keyword evidence="9" id="KW-1185">Reference proteome</keyword>
<feature type="region of interest" description="Disordered" evidence="7">
    <location>
        <begin position="1"/>
        <end position="32"/>
    </location>
</feature>
<dbReference type="EMBL" id="CASHTH010003177">
    <property type="protein sequence ID" value="CAI8041277.1"/>
    <property type="molecule type" value="Genomic_DNA"/>
</dbReference>
<reference evidence="8" key="1">
    <citation type="submission" date="2023-03" db="EMBL/GenBank/DDBJ databases">
        <authorList>
            <person name="Steffen K."/>
            <person name="Cardenas P."/>
        </authorList>
    </citation>
    <scope>NUCLEOTIDE SEQUENCE</scope>
</reference>
<evidence type="ECO:0000313" key="9">
    <source>
        <dbReference type="Proteomes" id="UP001174909"/>
    </source>
</evidence>
<evidence type="ECO:0000256" key="1">
    <source>
        <dbReference type="ARBA" id="ARBA00004604"/>
    </source>
</evidence>
<evidence type="ECO:0000256" key="4">
    <source>
        <dbReference type="ARBA" id="ARBA00022552"/>
    </source>
</evidence>
<dbReference type="Proteomes" id="UP001174909">
    <property type="component" value="Unassembled WGS sequence"/>
</dbReference>
<sequence>MGKPRSKVSAAEVVARKKKRAKRSDLSSNPFEVRVNRRKHDVLGQKIRSGRGLPGVARSRADQKRKQTLLQEYRSRGKAGVFQDKRFGEYDRQLSVEEKLAQRFFLEKKKRHGKFSLEDNDNEEGLTHFGQSLGDMEKFDGIQLSDGEEEEDISQTHFGGFLKRKRTATEVEEESETPKSRKDIMRELVVKSKQMKYERQSDKREAEELMETLDSQWEDVRGLISQPKPPPPQAVGSTDSTRASGSSDYDRVVRELAFERKAMATDRLKTTEELARDERDRLIKLEADRVQRMRGEERIQEGVMGGVDHTSADAIITKYDLH</sequence>
<evidence type="ECO:0000256" key="2">
    <source>
        <dbReference type="ARBA" id="ARBA00007466"/>
    </source>
</evidence>
<keyword evidence="3" id="KW-0690">Ribosome biogenesis</keyword>
<dbReference type="GO" id="GO:0032040">
    <property type="term" value="C:small-subunit processome"/>
    <property type="evidence" value="ECO:0007669"/>
    <property type="project" value="InterPro"/>
</dbReference>
<evidence type="ECO:0000256" key="5">
    <source>
        <dbReference type="ARBA" id="ARBA00023242"/>
    </source>
</evidence>
<name>A0AA35X890_GEOBA</name>
<comment type="similarity">
    <text evidence="2">Belongs to the NOP14 family.</text>
</comment>
<dbReference type="InterPro" id="IPR007276">
    <property type="entry name" value="Nop14"/>
</dbReference>
<feature type="region of interest" description="Disordered" evidence="7">
    <location>
        <begin position="146"/>
        <end position="181"/>
    </location>
</feature>
<accession>A0AA35X890</accession>
<dbReference type="AlphaFoldDB" id="A0AA35X890"/>
<comment type="function">
    <text evidence="6">Involved in nucleolar processing of pre-18S ribosomal RNA. Has a role in the nuclear export of 40S pre-ribosomal subunit to the cytoplasm.</text>
</comment>